<dbReference type="InterPro" id="IPR050307">
    <property type="entry name" value="Sterol_Desaturase_Related"/>
</dbReference>
<dbReference type="GO" id="GO:0016491">
    <property type="term" value="F:oxidoreductase activity"/>
    <property type="evidence" value="ECO:0007669"/>
    <property type="project" value="InterPro"/>
</dbReference>
<evidence type="ECO:0000256" key="5">
    <source>
        <dbReference type="SAM" id="Phobius"/>
    </source>
</evidence>
<dbReference type="Pfam" id="PF04116">
    <property type="entry name" value="FA_hydroxylase"/>
    <property type="match status" value="1"/>
</dbReference>
<evidence type="ECO:0000256" key="1">
    <source>
        <dbReference type="ARBA" id="ARBA00004370"/>
    </source>
</evidence>
<dbReference type="Proteomes" id="UP000199514">
    <property type="component" value="Unassembled WGS sequence"/>
</dbReference>
<evidence type="ECO:0000259" key="6">
    <source>
        <dbReference type="Pfam" id="PF04116"/>
    </source>
</evidence>
<keyword evidence="2 5" id="KW-0812">Transmembrane</keyword>
<evidence type="ECO:0000313" key="8">
    <source>
        <dbReference type="Proteomes" id="UP000199514"/>
    </source>
</evidence>
<dbReference type="PANTHER" id="PTHR11863">
    <property type="entry name" value="STEROL DESATURASE"/>
    <property type="match status" value="1"/>
</dbReference>
<dbReference type="STRING" id="927664.SAMN05421780_11258"/>
<evidence type="ECO:0000256" key="4">
    <source>
        <dbReference type="ARBA" id="ARBA00023136"/>
    </source>
</evidence>
<reference evidence="7 8" key="1">
    <citation type="submission" date="2016-10" db="EMBL/GenBank/DDBJ databases">
        <authorList>
            <person name="de Groot N.N."/>
        </authorList>
    </citation>
    <scope>NUCLEOTIDE SEQUENCE [LARGE SCALE GENOMIC DNA]</scope>
    <source>
        <strain evidence="7 8">DSM 6793</strain>
    </source>
</reference>
<keyword evidence="8" id="KW-1185">Reference proteome</keyword>
<feature type="transmembrane region" description="Helical" evidence="5">
    <location>
        <begin position="140"/>
        <end position="160"/>
    </location>
</feature>
<organism evidence="7 8">
    <name type="scientific">Flexibacter flexilis DSM 6793</name>
    <dbReference type="NCBI Taxonomy" id="927664"/>
    <lineage>
        <taxon>Bacteria</taxon>
        <taxon>Pseudomonadati</taxon>
        <taxon>Bacteroidota</taxon>
        <taxon>Cytophagia</taxon>
        <taxon>Cytophagales</taxon>
        <taxon>Flexibacteraceae</taxon>
        <taxon>Flexibacter</taxon>
    </lineage>
</organism>
<name>A0A1I1N9M1_9BACT</name>
<feature type="transmembrane region" description="Helical" evidence="5">
    <location>
        <begin position="17"/>
        <end position="40"/>
    </location>
</feature>
<dbReference type="InterPro" id="IPR006694">
    <property type="entry name" value="Fatty_acid_hydroxylase"/>
</dbReference>
<dbReference type="AlphaFoldDB" id="A0A1I1N9M1"/>
<dbReference type="GO" id="GO:0008610">
    <property type="term" value="P:lipid biosynthetic process"/>
    <property type="evidence" value="ECO:0007669"/>
    <property type="project" value="InterPro"/>
</dbReference>
<sequence length="269" mass="31361">MLQQLTSHLATRTLWQAAFYSLAINIFIFGLAMSLGKWVLRQPNSQFVAHKPTATTFFEWRMAGLTVLLNAFVNWLGWWLWQQGWVVVVHCYGWCVFTDLLFLFLTMDLAMYVLHRVAHHRLLYGWVHALHHRYENPQPISLFVLNPAETLGFGGLWLVLLCLRPVSWWAVIIYLTANLIFGLVGHLGIEPFPRKITKIFLLKWFTTSTFHAHHHQDAHVNFGFYTLIWDKLFNTLARYYSSHFGQLPPHKITPLPDQENTPANNPKPL</sequence>
<dbReference type="EMBL" id="FOLE01000012">
    <property type="protein sequence ID" value="SFC92168.1"/>
    <property type="molecule type" value="Genomic_DNA"/>
</dbReference>
<comment type="subcellular location">
    <subcellularLocation>
        <location evidence="1">Membrane</location>
    </subcellularLocation>
</comment>
<keyword evidence="4 5" id="KW-0472">Membrane</keyword>
<dbReference type="GO" id="GO:0005506">
    <property type="term" value="F:iron ion binding"/>
    <property type="evidence" value="ECO:0007669"/>
    <property type="project" value="InterPro"/>
</dbReference>
<feature type="domain" description="Fatty acid hydroxylase" evidence="6">
    <location>
        <begin position="101"/>
        <end position="235"/>
    </location>
</feature>
<keyword evidence="3 5" id="KW-1133">Transmembrane helix</keyword>
<evidence type="ECO:0000313" key="7">
    <source>
        <dbReference type="EMBL" id="SFC92168.1"/>
    </source>
</evidence>
<dbReference type="RefSeq" id="WP_091516140.1">
    <property type="nucleotide sequence ID" value="NZ_FOLE01000012.1"/>
</dbReference>
<evidence type="ECO:0000256" key="3">
    <source>
        <dbReference type="ARBA" id="ARBA00022989"/>
    </source>
</evidence>
<evidence type="ECO:0000256" key="2">
    <source>
        <dbReference type="ARBA" id="ARBA00022692"/>
    </source>
</evidence>
<dbReference type="OrthoDB" id="9770329at2"/>
<feature type="transmembrane region" description="Helical" evidence="5">
    <location>
        <begin position="60"/>
        <end position="81"/>
    </location>
</feature>
<gene>
    <name evidence="7" type="ORF">SAMN05421780_11258</name>
</gene>
<dbReference type="GO" id="GO:0016020">
    <property type="term" value="C:membrane"/>
    <property type="evidence" value="ECO:0007669"/>
    <property type="project" value="UniProtKB-SubCell"/>
</dbReference>
<protein>
    <submittedName>
        <fullName evidence="7">Sterol desaturase/sphingolipid hydroxylase, fatty acid hydroxylase superfamily</fullName>
    </submittedName>
</protein>
<proteinExistence type="predicted"/>
<feature type="transmembrane region" description="Helical" evidence="5">
    <location>
        <begin position="87"/>
        <end position="114"/>
    </location>
</feature>
<accession>A0A1I1N9M1</accession>
<feature type="transmembrane region" description="Helical" evidence="5">
    <location>
        <begin position="166"/>
        <end position="189"/>
    </location>
</feature>